<dbReference type="GO" id="GO:0000272">
    <property type="term" value="P:polysaccharide catabolic process"/>
    <property type="evidence" value="ECO:0007669"/>
    <property type="project" value="InterPro"/>
</dbReference>
<dbReference type="Gene3D" id="2.60.40.1120">
    <property type="entry name" value="Carboxypeptidase-like, regulatory domain"/>
    <property type="match status" value="1"/>
</dbReference>
<evidence type="ECO:0000313" key="1">
    <source>
        <dbReference type="EMBL" id="ETR68896.1"/>
    </source>
</evidence>
<dbReference type="GO" id="GO:0004553">
    <property type="term" value="F:hydrolase activity, hydrolyzing O-glycosyl compounds"/>
    <property type="evidence" value="ECO:0007669"/>
    <property type="project" value="InterPro"/>
</dbReference>
<dbReference type="InterPro" id="IPR036439">
    <property type="entry name" value="Dockerin_dom_sf"/>
</dbReference>
<comment type="caution">
    <text evidence="1">The sequence shown here is derived from an EMBL/GenBank/DDBJ whole genome shotgun (WGS) entry which is preliminary data.</text>
</comment>
<dbReference type="AlphaFoldDB" id="A0A1V1P2B3"/>
<gene>
    <name evidence="1" type="ORF">OMM_04289</name>
</gene>
<dbReference type="PROSITE" id="PS00018">
    <property type="entry name" value="EF_HAND_1"/>
    <property type="match status" value="1"/>
</dbReference>
<dbReference type="InterPro" id="IPR002105">
    <property type="entry name" value="Dockerin_1_rpt"/>
</dbReference>
<evidence type="ECO:0008006" key="3">
    <source>
        <dbReference type="Google" id="ProtNLM"/>
    </source>
</evidence>
<dbReference type="EMBL" id="ATBP01000802">
    <property type="protein sequence ID" value="ETR68896.1"/>
    <property type="molecule type" value="Genomic_DNA"/>
</dbReference>
<dbReference type="Gene3D" id="1.10.1330.10">
    <property type="entry name" value="Dockerin domain"/>
    <property type="match status" value="1"/>
</dbReference>
<dbReference type="InterPro" id="IPR018247">
    <property type="entry name" value="EF_Hand_1_Ca_BS"/>
</dbReference>
<reference evidence="2" key="1">
    <citation type="submission" date="2012-11" db="EMBL/GenBank/DDBJ databases">
        <authorList>
            <person name="Lucero-Rivera Y.E."/>
            <person name="Tovar-Ramirez D."/>
        </authorList>
    </citation>
    <scope>NUCLEOTIDE SEQUENCE [LARGE SCALE GENOMIC DNA]</scope>
    <source>
        <strain evidence="2">Araruama</strain>
    </source>
</reference>
<sequence>MHAVDSYGEIQSSDIRWLNIDNTRNPDNGIIAIHVFNDVTKQSINDVIISVTDKSNVQRKDSTEEEGYVIVNSLPPDELYTISAWKNGFEQQIKQSVRSLVKPKTPCTFYLKPLNMPGDINNDNKVDIIDLIIGLNALAGINKSSNLLNADITMDNDLDLGDLIWLMKKVCQSN</sequence>
<protein>
    <recommendedName>
        <fullName evidence="3">Dockerin domain-containing protein</fullName>
    </recommendedName>
</protein>
<evidence type="ECO:0000313" key="2">
    <source>
        <dbReference type="Proteomes" id="UP000189670"/>
    </source>
</evidence>
<proteinExistence type="predicted"/>
<dbReference type="Proteomes" id="UP000189670">
    <property type="component" value="Unassembled WGS sequence"/>
</dbReference>
<dbReference type="CDD" id="cd14256">
    <property type="entry name" value="Dockerin_I"/>
    <property type="match status" value="1"/>
</dbReference>
<name>A0A1V1P2B3_9BACT</name>
<accession>A0A1V1P2B3</accession>
<organism evidence="1 2">
    <name type="scientific">Candidatus Magnetoglobus multicellularis str. Araruama</name>
    <dbReference type="NCBI Taxonomy" id="890399"/>
    <lineage>
        <taxon>Bacteria</taxon>
        <taxon>Pseudomonadati</taxon>
        <taxon>Thermodesulfobacteriota</taxon>
        <taxon>Desulfobacteria</taxon>
        <taxon>Desulfobacterales</taxon>
        <taxon>Desulfobacteraceae</taxon>
        <taxon>Candidatus Magnetoglobus</taxon>
    </lineage>
</organism>
<dbReference type="Pfam" id="PF00404">
    <property type="entry name" value="Dockerin_1"/>
    <property type="match status" value="1"/>
</dbReference>
<dbReference type="SUPFAM" id="SSF63446">
    <property type="entry name" value="Type I dockerin domain"/>
    <property type="match status" value="1"/>
</dbReference>